<dbReference type="InterPro" id="IPR002491">
    <property type="entry name" value="ABC_transptr_periplasmic_BD"/>
</dbReference>
<dbReference type="GO" id="GO:1901678">
    <property type="term" value="P:iron coordination entity transport"/>
    <property type="evidence" value="ECO:0007669"/>
    <property type="project" value="UniProtKB-ARBA"/>
</dbReference>
<dbReference type="OrthoDB" id="8370650at2"/>
<sequence>MRNSRKLAAALLLMLMPALPAQAAERIAAIDWAQVETLLALGVVPLAVAEPEGYREWVARPELPETVADIGSRRAPNLERLAALKPDLILSHDLLAAMRPRLETIAPVRSVVFGGNGQDTWQMILSATRDLGAQTEREAEAQALLAKADTAFAAARRRIEAAGLAGSPVYVVRLVTGSALRIDGDRSMAAEVLVRLGLRNAYGGPVNEWGFATAEVDALAGDPDAFVLAVGPNAPGTMAAMFDSPVGRALPAVGAGRIRELPVVWTYGGVPSAIHMADAIADALAPDTP</sequence>
<keyword evidence="5 6" id="KW-0732">Signal</keyword>
<organism evidence="8 9">
    <name type="scientific">Aureimonas altamirensis</name>
    <dbReference type="NCBI Taxonomy" id="370622"/>
    <lineage>
        <taxon>Bacteria</taxon>
        <taxon>Pseudomonadati</taxon>
        <taxon>Pseudomonadota</taxon>
        <taxon>Alphaproteobacteria</taxon>
        <taxon>Hyphomicrobiales</taxon>
        <taxon>Aurantimonadaceae</taxon>
        <taxon>Aureimonas</taxon>
    </lineage>
</organism>
<evidence type="ECO:0000256" key="3">
    <source>
        <dbReference type="ARBA" id="ARBA00022448"/>
    </source>
</evidence>
<dbReference type="STRING" id="370622.LA66_02900"/>
<keyword evidence="4" id="KW-0408">Iron</keyword>
<evidence type="ECO:0000313" key="9">
    <source>
        <dbReference type="Proteomes" id="UP000030826"/>
    </source>
</evidence>
<keyword evidence="4" id="KW-0410">Iron transport</keyword>
<dbReference type="EMBL" id="JRFJ01000001">
    <property type="protein sequence ID" value="KHJ55615.1"/>
    <property type="molecule type" value="Genomic_DNA"/>
</dbReference>
<dbReference type="InterPro" id="IPR051313">
    <property type="entry name" value="Bact_iron-sidero_bind"/>
</dbReference>
<dbReference type="PRINTS" id="PR01715">
    <property type="entry name" value="FERRIBNDNGPP"/>
</dbReference>
<evidence type="ECO:0000259" key="7">
    <source>
        <dbReference type="PROSITE" id="PS50983"/>
    </source>
</evidence>
<dbReference type="PANTHER" id="PTHR30532">
    <property type="entry name" value="IRON III DICITRATE-BINDING PERIPLASMIC PROTEIN"/>
    <property type="match status" value="1"/>
</dbReference>
<comment type="subcellular location">
    <subcellularLocation>
        <location evidence="1">Cell envelope</location>
    </subcellularLocation>
</comment>
<evidence type="ECO:0000256" key="6">
    <source>
        <dbReference type="SAM" id="SignalP"/>
    </source>
</evidence>
<evidence type="ECO:0000256" key="4">
    <source>
        <dbReference type="ARBA" id="ARBA00022496"/>
    </source>
</evidence>
<evidence type="ECO:0000256" key="1">
    <source>
        <dbReference type="ARBA" id="ARBA00004196"/>
    </source>
</evidence>
<reference evidence="8 9" key="1">
    <citation type="submission" date="2014-09" db="EMBL/GenBank/DDBJ databases">
        <title>Isolation and characterization of Aurantimonas altamirensis ON-56566 from clinical sample following a dog bite.</title>
        <authorList>
            <person name="Eshaghi A."/>
            <person name="Li A."/>
            <person name="Shahinas D."/>
            <person name="Bahn P."/>
            <person name="Kus J.V."/>
            <person name="Patel S.N."/>
        </authorList>
    </citation>
    <scope>NUCLEOTIDE SEQUENCE [LARGE SCALE GENOMIC DNA]</scope>
    <source>
        <strain evidence="8 9">ON-56566</strain>
    </source>
</reference>
<evidence type="ECO:0000313" key="8">
    <source>
        <dbReference type="EMBL" id="KHJ55615.1"/>
    </source>
</evidence>
<dbReference type="Gene3D" id="3.40.50.1980">
    <property type="entry name" value="Nitrogenase molybdenum iron protein domain"/>
    <property type="match status" value="2"/>
</dbReference>
<dbReference type="AlphaFoldDB" id="A0A0B1Q9W1"/>
<feature type="signal peptide" evidence="6">
    <location>
        <begin position="1"/>
        <end position="23"/>
    </location>
</feature>
<comment type="similarity">
    <text evidence="2">Belongs to the bacterial solute-binding protein 8 family.</text>
</comment>
<proteinExistence type="inferred from homology"/>
<accession>A0A0B1Q9W1</accession>
<keyword evidence="3" id="KW-0813">Transport</keyword>
<dbReference type="PANTHER" id="PTHR30532:SF1">
    <property type="entry name" value="IRON(3+)-HYDROXAMATE-BINDING PROTEIN FHUD"/>
    <property type="match status" value="1"/>
</dbReference>
<dbReference type="Proteomes" id="UP000030826">
    <property type="component" value="Unassembled WGS sequence"/>
</dbReference>
<feature type="chain" id="PRO_5002081312" description="Fe/B12 periplasmic-binding domain-containing protein" evidence="6">
    <location>
        <begin position="24"/>
        <end position="289"/>
    </location>
</feature>
<name>A0A0B1Q9W1_9HYPH</name>
<dbReference type="SUPFAM" id="SSF53807">
    <property type="entry name" value="Helical backbone' metal receptor"/>
    <property type="match status" value="1"/>
</dbReference>
<evidence type="ECO:0000256" key="5">
    <source>
        <dbReference type="ARBA" id="ARBA00022729"/>
    </source>
</evidence>
<protein>
    <recommendedName>
        <fullName evidence="7">Fe/B12 periplasmic-binding domain-containing protein</fullName>
    </recommendedName>
</protein>
<dbReference type="PROSITE" id="PS50983">
    <property type="entry name" value="FE_B12_PBP"/>
    <property type="match status" value="1"/>
</dbReference>
<keyword evidence="4" id="KW-0406">Ion transport</keyword>
<gene>
    <name evidence="8" type="ORF">LA66_02900</name>
</gene>
<dbReference type="RefSeq" id="WP_039188600.1">
    <property type="nucleotide sequence ID" value="NZ_JRFJ01000001.1"/>
</dbReference>
<evidence type="ECO:0000256" key="2">
    <source>
        <dbReference type="ARBA" id="ARBA00008814"/>
    </source>
</evidence>
<dbReference type="GO" id="GO:0030288">
    <property type="term" value="C:outer membrane-bounded periplasmic space"/>
    <property type="evidence" value="ECO:0007669"/>
    <property type="project" value="TreeGrafter"/>
</dbReference>
<dbReference type="Pfam" id="PF01497">
    <property type="entry name" value="Peripla_BP_2"/>
    <property type="match status" value="1"/>
</dbReference>
<comment type="caution">
    <text evidence="8">The sequence shown here is derived from an EMBL/GenBank/DDBJ whole genome shotgun (WGS) entry which is preliminary data.</text>
</comment>
<feature type="domain" description="Fe/B12 periplasmic-binding" evidence="7">
    <location>
        <begin position="26"/>
        <end position="288"/>
    </location>
</feature>